<evidence type="ECO:0000256" key="6">
    <source>
        <dbReference type="ARBA" id="ARBA00023295"/>
    </source>
</evidence>
<name>A0A426S7W0_9ACTN</name>
<evidence type="ECO:0000256" key="11">
    <source>
        <dbReference type="RuleBase" id="RU361186"/>
    </source>
</evidence>
<evidence type="ECO:0000256" key="8">
    <source>
        <dbReference type="PIRSR" id="PIRSR001100-1"/>
    </source>
</evidence>
<keyword evidence="7 11" id="KW-0624">Polysaccharide degradation</keyword>
<keyword evidence="6 11" id="KW-0326">Glycosidase</keyword>
<feature type="binding site" evidence="9">
    <location>
        <position position="337"/>
    </location>
    <ligand>
        <name>substrate</name>
    </ligand>
</feature>
<dbReference type="AlphaFoldDB" id="A0A426S7W0"/>
<dbReference type="EC" id="3.2.1.-" evidence="11"/>
<comment type="caution">
    <text evidence="13">The sequence shown here is derived from an EMBL/GenBank/DDBJ whole genome shotgun (WGS) entry which is preliminary data.</text>
</comment>
<keyword evidence="4" id="KW-1015">Disulfide bond</keyword>
<feature type="active site" evidence="10">
    <location>
        <position position="142"/>
    </location>
</feature>
<dbReference type="Pfam" id="PF01341">
    <property type="entry name" value="Glyco_hydro_6"/>
    <property type="match status" value="1"/>
</dbReference>
<dbReference type="PRINTS" id="PR00733">
    <property type="entry name" value="GLHYDRLASE6"/>
</dbReference>
<dbReference type="InterPro" id="IPR016288">
    <property type="entry name" value="Beta_cellobiohydrolase"/>
</dbReference>
<evidence type="ECO:0000256" key="1">
    <source>
        <dbReference type="ARBA" id="ARBA00022729"/>
    </source>
</evidence>
<evidence type="ECO:0000313" key="13">
    <source>
        <dbReference type="EMBL" id="RRQ86168.1"/>
    </source>
</evidence>
<dbReference type="InterPro" id="IPR001524">
    <property type="entry name" value="Glyco_hydro_6_CS"/>
</dbReference>
<feature type="region of interest" description="Disordered" evidence="12">
    <location>
        <begin position="38"/>
        <end position="59"/>
    </location>
</feature>
<dbReference type="PANTHER" id="PTHR34876">
    <property type="match status" value="1"/>
</dbReference>
<keyword evidence="1 11" id="KW-0732">Signal</keyword>
<evidence type="ECO:0000256" key="2">
    <source>
        <dbReference type="ARBA" id="ARBA00022801"/>
    </source>
</evidence>
<comment type="similarity">
    <text evidence="11">Belongs to the glycosyl hydrolase family 6.</text>
</comment>
<keyword evidence="5 11" id="KW-0119">Carbohydrate metabolism</keyword>
<organism evidence="13 14">
    <name type="scientific">Streptomyces griseofuscus</name>
    <dbReference type="NCBI Taxonomy" id="146922"/>
    <lineage>
        <taxon>Bacteria</taxon>
        <taxon>Bacillati</taxon>
        <taxon>Actinomycetota</taxon>
        <taxon>Actinomycetes</taxon>
        <taxon>Kitasatosporales</taxon>
        <taxon>Streptomycetaceae</taxon>
        <taxon>Streptomyces</taxon>
    </lineage>
</organism>
<evidence type="ECO:0000256" key="5">
    <source>
        <dbReference type="ARBA" id="ARBA00023277"/>
    </source>
</evidence>
<feature type="binding site" evidence="9">
    <location>
        <position position="369"/>
    </location>
    <ligand>
        <name>substrate</name>
    </ligand>
</feature>
<keyword evidence="2 11" id="KW-0378">Hydrolase</keyword>
<protein>
    <recommendedName>
        <fullName evidence="11">Glucanase</fullName>
        <ecNumber evidence="11">3.2.1.-</ecNumber>
    </recommendedName>
</protein>
<evidence type="ECO:0000256" key="7">
    <source>
        <dbReference type="ARBA" id="ARBA00023326"/>
    </source>
</evidence>
<dbReference type="Proteomes" id="UP000276379">
    <property type="component" value="Unassembled WGS sequence"/>
</dbReference>
<feature type="chain" id="PRO_5039753186" description="Glucanase" evidence="11">
    <location>
        <begin position="39"/>
        <end position="418"/>
    </location>
</feature>
<gene>
    <name evidence="13" type="ORF">CQW44_14700</name>
</gene>
<dbReference type="SUPFAM" id="SSF51989">
    <property type="entry name" value="Glycosyl hydrolases family 6, cellulases"/>
    <property type="match status" value="1"/>
</dbReference>
<feature type="active site" description="Proton donor" evidence="8">
    <location>
        <position position="180"/>
    </location>
</feature>
<feature type="signal peptide" evidence="11">
    <location>
        <begin position="1"/>
        <end position="38"/>
    </location>
</feature>
<feature type="binding site" evidence="9">
    <location>
        <position position="224"/>
    </location>
    <ligand>
        <name>substrate</name>
    </ligand>
</feature>
<feature type="binding site" evidence="9">
    <location>
        <position position="103"/>
    </location>
    <ligand>
        <name>substrate</name>
    </ligand>
</feature>
<feature type="binding site" evidence="9">
    <location>
        <position position="365"/>
    </location>
    <ligand>
        <name>substrate</name>
    </ligand>
</feature>
<feature type="binding site" evidence="9">
    <location>
        <position position="254"/>
    </location>
    <ligand>
        <name>substrate</name>
    </ligand>
</feature>
<evidence type="ECO:0000256" key="4">
    <source>
        <dbReference type="ARBA" id="ARBA00023157"/>
    </source>
</evidence>
<dbReference type="EMBL" id="PDES01000006">
    <property type="protein sequence ID" value="RRQ86168.1"/>
    <property type="molecule type" value="Genomic_DNA"/>
</dbReference>
<feature type="binding site" evidence="9">
    <location>
        <position position="227"/>
    </location>
    <ligand>
        <name>substrate</name>
    </ligand>
</feature>
<evidence type="ECO:0000256" key="9">
    <source>
        <dbReference type="PIRSR" id="PIRSR001100-2"/>
    </source>
</evidence>
<dbReference type="GO" id="GO:0030245">
    <property type="term" value="P:cellulose catabolic process"/>
    <property type="evidence" value="ECO:0007669"/>
    <property type="project" value="UniProtKB-KW"/>
</dbReference>
<evidence type="ECO:0000313" key="14">
    <source>
        <dbReference type="Proteomes" id="UP000276379"/>
    </source>
</evidence>
<dbReference type="InterPro" id="IPR036434">
    <property type="entry name" value="Beta_cellobiohydrolase_sf"/>
</dbReference>
<feature type="active site" description="Proton acceptor" evidence="8">
    <location>
        <position position="371"/>
    </location>
</feature>
<evidence type="ECO:0000256" key="10">
    <source>
        <dbReference type="PROSITE-ProRule" id="PRU10056"/>
    </source>
</evidence>
<keyword evidence="14" id="KW-1185">Reference proteome</keyword>
<sequence length="418" mass="44070">MARVRPVRPIPKARPLLAAAAAAAALVGLCVTPAAAQAEPTASGHPPTAPSSSATDHTLAPGTKFYIEGDSKAFQQALADRRAGDQANAKLMDAMASYPVAQWFTGGSTPEQTTSAMSLLQSKAAPQNRVPIAVAYNVPGRDCSQYSAGGASDSQEYAAWIDALAKGIGDRKTVVILEPDGLALSPAFCGGTAEQQADRLAEINAAVDRLQRQPGAVVYLDAGHSSWHDVGEMAQLLLDGGVSRAQGFFLNASNYRADSELIRYGTEVSKCVWYLRNTAGAQPGDCANQWWPAADADAWYADHVPADAQLTHFVIDSSRNGTGPWTPTASYSDPQDWCNPPGRGLGVRPTSRTGVPLLDAYLWIKVPGESDGSCTRGTAGPEDPEYGVVDPAAGTWWPDQAHSLAAHAAPALEFNTDW</sequence>
<accession>A0A426S7W0</accession>
<dbReference type="Gene3D" id="3.20.20.40">
    <property type="entry name" value="1, 4-beta cellobiohydrolase"/>
    <property type="match status" value="1"/>
</dbReference>
<dbReference type="PANTHER" id="PTHR34876:SF4">
    <property type="entry name" value="1,4-BETA-D-GLUCAN CELLOBIOHYDROLASE C-RELATED"/>
    <property type="match status" value="1"/>
</dbReference>
<dbReference type="PIRSF" id="PIRSF001100">
    <property type="entry name" value="Beta_cellobiohydrolase"/>
    <property type="match status" value="1"/>
</dbReference>
<reference evidence="13 14" key="1">
    <citation type="submission" date="2017-10" db="EMBL/GenBank/DDBJ databases">
        <title>Draft genome of actinobacteria isolated from guarana (Paullinia cupana (Mart.) Ducke.</title>
        <authorList>
            <person name="Siqueira K.A."/>
            <person name="Liotti R.G."/>
            <person name="Mendes T.A."/>
            <person name="Soares M.A."/>
        </authorList>
    </citation>
    <scope>NUCLEOTIDE SEQUENCE [LARGE SCALE GENOMIC DNA]</scope>
    <source>
        <strain evidence="13 14">199</strain>
    </source>
</reference>
<evidence type="ECO:0000256" key="3">
    <source>
        <dbReference type="ARBA" id="ARBA00023001"/>
    </source>
</evidence>
<proteinExistence type="inferred from homology"/>
<keyword evidence="3 11" id="KW-0136">Cellulose degradation</keyword>
<evidence type="ECO:0000256" key="12">
    <source>
        <dbReference type="SAM" id="MobiDB-lite"/>
    </source>
</evidence>
<dbReference type="PROSITE" id="PS00655">
    <property type="entry name" value="GLYCOSYL_HYDROL_F6_1"/>
    <property type="match status" value="1"/>
</dbReference>
<dbReference type="GO" id="GO:0004553">
    <property type="term" value="F:hydrolase activity, hydrolyzing O-glycosyl compounds"/>
    <property type="evidence" value="ECO:0007669"/>
    <property type="project" value="InterPro"/>
</dbReference>